<dbReference type="Pfam" id="PF09339">
    <property type="entry name" value="HTH_IclR"/>
    <property type="match status" value="1"/>
</dbReference>
<protein>
    <submittedName>
        <fullName evidence="6">Transcriptional regulator, IclR family</fullName>
    </submittedName>
</protein>
<dbReference type="Pfam" id="PF01614">
    <property type="entry name" value="IclR_C"/>
    <property type="match status" value="1"/>
</dbReference>
<feature type="domain" description="IclR-ED" evidence="5">
    <location>
        <begin position="78"/>
        <end position="261"/>
    </location>
</feature>
<evidence type="ECO:0000256" key="1">
    <source>
        <dbReference type="ARBA" id="ARBA00023015"/>
    </source>
</evidence>
<proteinExistence type="predicted"/>
<dbReference type="RefSeq" id="WP_011564917.1">
    <property type="nucleotide sequence ID" value="NC_008148.1"/>
</dbReference>
<dbReference type="PhylomeDB" id="Q1AUM6"/>
<dbReference type="PROSITE" id="PS51077">
    <property type="entry name" value="HTH_ICLR"/>
    <property type="match status" value="1"/>
</dbReference>
<keyword evidence="1" id="KW-0805">Transcription regulation</keyword>
<keyword evidence="7" id="KW-1185">Reference proteome</keyword>
<dbReference type="Gene3D" id="3.30.450.40">
    <property type="match status" value="1"/>
</dbReference>
<dbReference type="InterPro" id="IPR014757">
    <property type="entry name" value="Tscrpt_reg_IclR_C"/>
</dbReference>
<dbReference type="SUPFAM" id="SSF55781">
    <property type="entry name" value="GAF domain-like"/>
    <property type="match status" value="1"/>
</dbReference>
<dbReference type="InterPro" id="IPR005471">
    <property type="entry name" value="Tscrpt_reg_IclR_N"/>
</dbReference>
<dbReference type="Proteomes" id="UP000006637">
    <property type="component" value="Chromosome"/>
</dbReference>
<keyword evidence="3" id="KW-0804">Transcription</keyword>
<keyword evidence="2" id="KW-0238">DNA-binding</keyword>
<dbReference type="InterPro" id="IPR011991">
    <property type="entry name" value="ArsR-like_HTH"/>
</dbReference>
<dbReference type="SUPFAM" id="SSF46785">
    <property type="entry name" value="Winged helix' DNA-binding domain"/>
    <property type="match status" value="1"/>
</dbReference>
<dbReference type="PANTHER" id="PTHR30136">
    <property type="entry name" value="HELIX-TURN-HELIX TRANSCRIPTIONAL REGULATOR, ICLR FAMILY"/>
    <property type="match status" value="1"/>
</dbReference>
<reference evidence="6 7" key="1">
    <citation type="submission" date="2006-06" db="EMBL/GenBank/DDBJ databases">
        <title>Complete sequence of Rubrobacter xylanophilus DSM 9941.</title>
        <authorList>
            <consortium name="US DOE Joint Genome Institute"/>
            <person name="Copeland A."/>
            <person name="Lucas S."/>
            <person name="Lapidus A."/>
            <person name="Barry K."/>
            <person name="Detter J.C."/>
            <person name="Glavina del Rio T."/>
            <person name="Hammon N."/>
            <person name="Israni S."/>
            <person name="Dalin E."/>
            <person name="Tice H."/>
            <person name="Pitluck S."/>
            <person name="Munk A.C."/>
            <person name="Brettin T."/>
            <person name="Bruce D."/>
            <person name="Han C."/>
            <person name="Tapia R."/>
            <person name="Gilna P."/>
            <person name="Schmutz J."/>
            <person name="Larimer F."/>
            <person name="Land M."/>
            <person name="Hauser L."/>
            <person name="Kyrpides N."/>
            <person name="Lykidis A."/>
            <person name="da Costa M.S."/>
            <person name="Rainey F.A."/>
            <person name="Empadinhas N."/>
            <person name="Jolivet E."/>
            <person name="Battista J.R."/>
            <person name="Richardson P."/>
        </authorList>
    </citation>
    <scope>NUCLEOTIDE SEQUENCE [LARGE SCALE GENOMIC DNA]</scope>
    <source>
        <strain evidence="7">DSM 9941 / NBRC 16129 / PRD-1</strain>
    </source>
</reference>
<dbReference type="InterPro" id="IPR050707">
    <property type="entry name" value="HTH_MetabolicPath_Reg"/>
</dbReference>
<evidence type="ECO:0000313" key="6">
    <source>
        <dbReference type="EMBL" id="ABG04902.1"/>
    </source>
</evidence>
<dbReference type="InterPro" id="IPR036390">
    <property type="entry name" value="WH_DNA-bd_sf"/>
</dbReference>
<evidence type="ECO:0000259" key="5">
    <source>
        <dbReference type="PROSITE" id="PS51078"/>
    </source>
</evidence>
<dbReference type="HOGENOM" id="CLU_062618_6_2_11"/>
<gene>
    <name evidence="6" type="ordered locus">Rxyl_1955</name>
</gene>
<dbReference type="AlphaFoldDB" id="Q1AUM6"/>
<dbReference type="InterPro" id="IPR036388">
    <property type="entry name" value="WH-like_DNA-bd_sf"/>
</dbReference>
<dbReference type="GO" id="GO:0003677">
    <property type="term" value="F:DNA binding"/>
    <property type="evidence" value="ECO:0007669"/>
    <property type="project" value="UniProtKB-KW"/>
</dbReference>
<dbReference type="eggNOG" id="COG1414">
    <property type="taxonomic scope" value="Bacteria"/>
</dbReference>
<dbReference type="KEGG" id="rxy:Rxyl_1955"/>
<accession>Q1AUM6</accession>
<dbReference type="OrthoDB" id="5242615at2"/>
<feature type="domain" description="HTH iclR-type" evidence="4">
    <location>
        <begin position="15"/>
        <end position="77"/>
    </location>
</feature>
<dbReference type="GO" id="GO:0003700">
    <property type="term" value="F:DNA-binding transcription factor activity"/>
    <property type="evidence" value="ECO:0007669"/>
    <property type="project" value="TreeGrafter"/>
</dbReference>
<dbReference type="PANTHER" id="PTHR30136:SF24">
    <property type="entry name" value="HTH-TYPE TRANSCRIPTIONAL REPRESSOR ALLR"/>
    <property type="match status" value="1"/>
</dbReference>
<organism evidence="6 7">
    <name type="scientific">Rubrobacter xylanophilus (strain DSM 9941 / JCM 11954 / NBRC 16129 / PRD-1)</name>
    <dbReference type="NCBI Taxonomy" id="266117"/>
    <lineage>
        <taxon>Bacteria</taxon>
        <taxon>Bacillati</taxon>
        <taxon>Actinomycetota</taxon>
        <taxon>Rubrobacteria</taxon>
        <taxon>Rubrobacterales</taxon>
        <taxon>Rubrobacteraceae</taxon>
        <taxon>Rubrobacter</taxon>
    </lineage>
</organism>
<dbReference type="STRING" id="266117.Rxyl_1955"/>
<dbReference type="InterPro" id="IPR029016">
    <property type="entry name" value="GAF-like_dom_sf"/>
</dbReference>
<sequence>MRREEGAAARLEGRFASARRALAVLELVSRRGPDLTAKAIARELGVSLSTCYYLLNVLIEEGYLERLPRRGGYRLGPALARLHERASRPGRVEARVEPVVRELAELSLRHAYLGVLSGGLVTVAQVESPPEKSPPVGIVRGYHAASHALALGKVLIAHAGETGLREYLDGYGLEAFTPRTITSPGLLKEHLAGVRSQGFAVDVEEFAENLCCVAAPVLGPGGRVEGAIGLSTSARRFGEEGRSLVGLVRRAAAEASALLSGGEAARAG</sequence>
<dbReference type="Gene3D" id="1.10.10.10">
    <property type="entry name" value="Winged helix-like DNA-binding domain superfamily/Winged helix DNA-binding domain"/>
    <property type="match status" value="1"/>
</dbReference>
<evidence type="ECO:0000256" key="3">
    <source>
        <dbReference type="ARBA" id="ARBA00023163"/>
    </source>
</evidence>
<evidence type="ECO:0000313" key="7">
    <source>
        <dbReference type="Proteomes" id="UP000006637"/>
    </source>
</evidence>
<dbReference type="CDD" id="cd00090">
    <property type="entry name" value="HTH_ARSR"/>
    <property type="match status" value="1"/>
</dbReference>
<dbReference type="GO" id="GO:0045892">
    <property type="term" value="P:negative regulation of DNA-templated transcription"/>
    <property type="evidence" value="ECO:0007669"/>
    <property type="project" value="TreeGrafter"/>
</dbReference>
<dbReference type="PROSITE" id="PS51078">
    <property type="entry name" value="ICLR_ED"/>
    <property type="match status" value="1"/>
</dbReference>
<evidence type="ECO:0000256" key="2">
    <source>
        <dbReference type="ARBA" id="ARBA00023125"/>
    </source>
</evidence>
<name>Q1AUM6_RUBXD</name>
<evidence type="ECO:0000259" key="4">
    <source>
        <dbReference type="PROSITE" id="PS51077"/>
    </source>
</evidence>
<dbReference type="EMBL" id="CP000386">
    <property type="protein sequence ID" value="ABG04902.1"/>
    <property type="molecule type" value="Genomic_DNA"/>
</dbReference>
<dbReference type="SMART" id="SM00346">
    <property type="entry name" value="HTH_ICLR"/>
    <property type="match status" value="1"/>
</dbReference>